<dbReference type="Gene3D" id="2.40.160.10">
    <property type="entry name" value="Porin"/>
    <property type="match status" value="1"/>
</dbReference>
<dbReference type="RefSeq" id="WP_025343679.1">
    <property type="nucleotide sequence ID" value="NZ_CP007201.1"/>
</dbReference>
<comment type="similarity">
    <text evidence="1">Belongs to the outer membrane porin (Opr) (TC 1.B.25) family.</text>
</comment>
<proteinExistence type="inferred from homology"/>
<dbReference type="Pfam" id="PF03573">
    <property type="entry name" value="OprD"/>
    <property type="match status" value="1"/>
</dbReference>
<dbReference type="PANTHER" id="PTHR34596">
    <property type="entry name" value="CHITOPORIN"/>
    <property type="match status" value="1"/>
</dbReference>
<evidence type="ECO:0000256" key="1">
    <source>
        <dbReference type="ARBA" id="ARBA00009075"/>
    </source>
</evidence>
<dbReference type="PANTHER" id="PTHR34596:SF2">
    <property type="entry name" value="CHITOPORIN"/>
    <property type="match status" value="1"/>
</dbReference>
<organism evidence="5 6">
    <name type="scientific">Sulfurospirillum multivorans (strain DM 12446 / JCM 15788 / NBRC 109480)</name>
    <dbReference type="NCBI Taxonomy" id="1150621"/>
    <lineage>
        <taxon>Bacteria</taxon>
        <taxon>Pseudomonadati</taxon>
        <taxon>Campylobacterota</taxon>
        <taxon>Epsilonproteobacteria</taxon>
        <taxon>Campylobacterales</taxon>
        <taxon>Sulfurospirillaceae</taxon>
        <taxon>Sulfurospirillum</taxon>
    </lineage>
</organism>
<dbReference type="InterPro" id="IPR005318">
    <property type="entry name" value="OM_porin_bac"/>
</dbReference>
<dbReference type="AlphaFoldDB" id="A0AA86AJN5"/>
<dbReference type="KEGG" id="smul:SMUL_0494"/>
<evidence type="ECO:0000256" key="2">
    <source>
        <dbReference type="ARBA" id="ARBA00022448"/>
    </source>
</evidence>
<dbReference type="GO" id="GO:0016020">
    <property type="term" value="C:membrane"/>
    <property type="evidence" value="ECO:0007669"/>
    <property type="project" value="InterPro"/>
</dbReference>
<dbReference type="SUPFAM" id="SSF56935">
    <property type="entry name" value="Porins"/>
    <property type="match status" value="1"/>
</dbReference>
<protein>
    <submittedName>
        <fullName evidence="5">Outer membrane porin</fullName>
    </submittedName>
</protein>
<dbReference type="EMBL" id="CP007201">
    <property type="protein sequence ID" value="AHJ11769.1"/>
    <property type="molecule type" value="Genomic_DNA"/>
</dbReference>
<accession>A0AA86AJN5</accession>
<dbReference type="Proteomes" id="UP000019322">
    <property type="component" value="Chromosome"/>
</dbReference>
<evidence type="ECO:0000256" key="3">
    <source>
        <dbReference type="ARBA" id="ARBA00022729"/>
    </source>
</evidence>
<feature type="chain" id="PRO_5041702381" evidence="4">
    <location>
        <begin position="23"/>
        <end position="402"/>
    </location>
</feature>
<evidence type="ECO:0000313" key="6">
    <source>
        <dbReference type="Proteomes" id="UP000019322"/>
    </source>
</evidence>
<evidence type="ECO:0000313" key="5">
    <source>
        <dbReference type="EMBL" id="AHJ11769.1"/>
    </source>
</evidence>
<gene>
    <name evidence="5" type="ORF">SMUL_0494</name>
</gene>
<sequence>MKLAKLSLAAIVVAGLASSSFAADTLADAFKNGKVSGELRAYYFDRDKGPGKDADIFNVGVVLGYVTDSFYGFKLGATFQSNYAPFADGAIGETGTGKDLFKGDMYGSGAVLSEMYVQYAIGKTTAKVGRQFISTPLVAGSGSRMIKQSFQGATIINTDLPQTTLVAGYVDKFQARTDGAGDVADFEKVGDNGAYTLLAINKSIAGLTITGQWAEVTDAADIYYGELAYAGKAGEFAYGLSGQYDIINYDTLIGRDDSGFYGLKASFGFSGLKTYVAYSKVDKDDRADGTSGNAGLGGGSDILYTANVITGGDYSADAKAYAIDANYAITSQAKIGARYVSVDLPKASGAASKDYSTINFYTSYAFDGSLKGFVVEAQYEDLSADSGATDTNEFRFKAAYKF</sequence>
<dbReference type="InterPro" id="IPR023614">
    <property type="entry name" value="Porin_dom_sf"/>
</dbReference>
<keyword evidence="3 4" id="KW-0732">Signal</keyword>
<keyword evidence="2" id="KW-0813">Transport</keyword>
<name>A0AA86AJN5_SULMK</name>
<dbReference type="GO" id="GO:0015288">
    <property type="term" value="F:porin activity"/>
    <property type="evidence" value="ECO:0007669"/>
    <property type="project" value="TreeGrafter"/>
</dbReference>
<feature type="signal peptide" evidence="4">
    <location>
        <begin position="1"/>
        <end position="22"/>
    </location>
</feature>
<evidence type="ECO:0000256" key="4">
    <source>
        <dbReference type="SAM" id="SignalP"/>
    </source>
</evidence>
<reference evidence="5 6" key="1">
    <citation type="journal article" date="2014" name="Environ. Microbiol.">
        <title>Insights into organohalide respiration and the versatile catabolism of Sulfurospirillum multivorans gained from comparative genomics and physiological studies.</title>
        <authorList>
            <person name="Goris T."/>
            <person name="Schubert T."/>
            <person name="Gadkari J."/>
            <person name="Wubet T."/>
            <person name="Tarkka M."/>
            <person name="Buscot F."/>
            <person name="Adrian L."/>
            <person name="Diekert G."/>
        </authorList>
    </citation>
    <scope>NUCLEOTIDE SEQUENCE [LARGE SCALE GENOMIC DNA]</scope>
    <source>
        <strain evidence="6">DM 12446 / JCM 15788 / NBRC 109480</strain>
    </source>
</reference>